<sequence>MPSTEEKKMPVAGEDAIHHPVTSNQVAHSDDNVKQAQPKEVNQVAKFLASIGPFPPMTPEQEKAIVRKIDRWMIPLVQFATEALYGFKEGNNLQGQDYIWLGSILSLGMLVGIWPSTYLIHRLPAGKYLSAFSMCWSLMTLCIAACHNWAGLMVLRFLMGVFEAIINRDATLLISVFWKKSEQPIRNGIEERWHAIQRLAENRTGIDSSEWKWDQAWEAVLDVKI</sequence>
<comment type="caution">
    <text evidence="1">The sequence shown here is derived from an EMBL/GenBank/DDBJ whole genome shotgun (WGS) entry which is preliminary data.</text>
</comment>
<reference evidence="1" key="2">
    <citation type="submission" date="2021-10" db="EMBL/GenBank/DDBJ databases">
        <authorList>
            <person name="Piombo E."/>
        </authorList>
    </citation>
    <scope>NUCLEOTIDE SEQUENCE</scope>
</reference>
<name>A0ACA9UBE2_BIOOC</name>
<accession>A0ACA9UBE2</accession>
<gene>
    <name evidence="1" type="ORF">CRV2_00016912</name>
</gene>
<protein>
    <submittedName>
        <fullName evidence="1">Uncharacterized protein</fullName>
    </submittedName>
</protein>
<dbReference type="Proteomes" id="UP000836387">
    <property type="component" value="Unassembled WGS sequence"/>
</dbReference>
<keyword evidence="2" id="KW-1185">Reference proteome</keyword>
<evidence type="ECO:0000313" key="1">
    <source>
        <dbReference type="EMBL" id="CAG9950651.1"/>
    </source>
</evidence>
<evidence type="ECO:0000313" key="2">
    <source>
        <dbReference type="Proteomes" id="UP000836387"/>
    </source>
</evidence>
<organism evidence="1 2">
    <name type="scientific">Clonostachys rosea f. rosea IK726</name>
    <dbReference type="NCBI Taxonomy" id="1349383"/>
    <lineage>
        <taxon>Eukaryota</taxon>
        <taxon>Fungi</taxon>
        <taxon>Dikarya</taxon>
        <taxon>Ascomycota</taxon>
        <taxon>Pezizomycotina</taxon>
        <taxon>Sordariomycetes</taxon>
        <taxon>Hypocreomycetidae</taxon>
        <taxon>Hypocreales</taxon>
        <taxon>Bionectriaceae</taxon>
        <taxon>Clonostachys</taxon>
    </lineage>
</organism>
<reference evidence="1" key="1">
    <citation type="submission" date="2020-04" db="EMBL/GenBank/DDBJ databases">
        <authorList>
            <person name="Broberg M."/>
        </authorList>
    </citation>
    <scope>NUCLEOTIDE SEQUENCE</scope>
</reference>
<dbReference type="EMBL" id="CADEHS020000188">
    <property type="protein sequence ID" value="CAG9950651.1"/>
    <property type="molecule type" value="Genomic_DNA"/>
</dbReference>
<proteinExistence type="predicted"/>